<proteinExistence type="predicted"/>
<feature type="domain" description="SbsA Ig-like" evidence="2">
    <location>
        <begin position="30"/>
        <end position="108"/>
    </location>
</feature>
<protein>
    <submittedName>
        <fullName evidence="3">Ig-like domain-containing protein</fullName>
    </submittedName>
</protein>
<gene>
    <name evidence="3" type="ORF">JJN12_00940</name>
</gene>
<sequence>MANYLDIESTSGLDQAVRQSLKFKTGNFVWRVRFNTPLDPRTVNSNNMYVTSASGMLKVNISYDSSKNEVQIEPLEPYAKDEVYSLHITKKVASRGQKKLKEEIEVQFKL</sequence>
<keyword evidence="1" id="KW-0732">Signal</keyword>
<dbReference type="EMBL" id="JAEPRJ010000001">
    <property type="protein sequence ID" value="MBK5896355.1"/>
    <property type="molecule type" value="Genomic_DNA"/>
</dbReference>
<comment type="caution">
    <text evidence="3">The sequence shown here is derived from an EMBL/GenBank/DDBJ whole genome shotgun (WGS) entry which is preliminary data.</text>
</comment>
<accession>A0ABS1IX14</accession>
<evidence type="ECO:0000313" key="3">
    <source>
        <dbReference type="EMBL" id="MBK5896355.1"/>
    </source>
</evidence>
<organism evidence="3 4">
    <name type="scientific">Catonella massiliensis</name>
    <dbReference type="NCBI Taxonomy" id="2799636"/>
    <lineage>
        <taxon>Bacteria</taxon>
        <taxon>Bacillati</taxon>
        <taxon>Bacillota</taxon>
        <taxon>Clostridia</taxon>
        <taxon>Lachnospirales</taxon>
        <taxon>Lachnospiraceae</taxon>
        <taxon>Catonella</taxon>
    </lineage>
</organism>
<evidence type="ECO:0000256" key="1">
    <source>
        <dbReference type="ARBA" id="ARBA00022729"/>
    </source>
</evidence>
<dbReference type="Pfam" id="PF13205">
    <property type="entry name" value="Big_5"/>
    <property type="match status" value="1"/>
</dbReference>
<dbReference type="InterPro" id="IPR014755">
    <property type="entry name" value="Cu-Rt/internalin_Ig-like"/>
</dbReference>
<dbReference type="Proteomes" id="UP000604730">
    <property type="component" value="Unassembled WGS sequence"/>
</dbReference>
<keyword evidence="4" id="KW-1185">Reference proteome</keyword>
<reference evidence="3 4" key="1">
    <citation type="submission" date="2021-01" db="EMBL/GenBank/DDBJ databases">
        <title>Isolation and description of Catonella massiliensis sp. nov., a novel Catonella species, isolated from a stable periodontitis subject.</title>
        <authorList>
            <person name="Antezack A."/>
            <person name="Boxberger M."/>
            <person name="La Scola B."/>
            <person name="Monnet-Corti V."/>
        </authorList>
    </citation>
    <scope>NUCLEOTIDE SEQUENCE [LARGE SCALE GENOMIC DNA]</scope>
    <source>
        <strain evidence="3 4">Marseille-Q4567</strain>
    </source>
</reference>
<evidence type="ECO:0000313" key="4">
    <source>
        <dbReference type="Proteomes" id="UP000604730"/>
    </source>
</evidence>
<dbReference type="Gene3D" id="2.60.40.1220">
    <property type="match status" value="1"/>
</dbReference>
<dbReference type="RefSeq" id="WP_208427935.1">
    <property type="nucleotide sequence ID" value="NZ_JAEPRJ010000001.1"/>
</dbReference>
<evidence type="ECO:0000259" key="2">
    <source>
        <dbReference type="Pfam" id="PF13205"/>
    </source>
</evidence>
<dbReference type="InterPro" id="IPR032812">
    <property type="entry name" value="SbsA_Ig"/>
</dbReference>
<name>A0ABS1IX14_9FIRM</name>